<dbReference type="EMBL" id="JAPXFL010000003">
    <property type="protein sequence ID" value="KAK9508949.1"/>
    <property type="molecule type" value="Genomic_DNA"/>
</dbReference>
<comment type="caution">
    <text evidence="1">The sequence shown here is derived from an EMBL/GenBank/DDBJ whole genome shotgun (WGS) entry which is preliminary data.</text>
</comment>
<protein>
    <submittedName>
        <fullName evidence="1">Uncharacterized protein</fullName>
    </submittedName>
</protein>
<accession>A0AAW1DFW1</accession>
<proteinExistence type="predicted"/>
<evidence type="ECO:0000313" key="2">
    <source>
        <dbReference type="Proteomes" id="UP001461498"/>
    </source>
</evidence>
<dbReference type="Proteomes" id="UP001461498">
    <property type="component" value="Unassembled WGS sequence"/>
</dbReference>
<dbReference type="AlphaFoldDB" id="A0AAW1DFW1"/>
<reference evidence="1 2" key="1">
    <citation type="submission" date="2022-12" db="EMBL/GenBank/DDBJ databases">
        <title>Chromosome-level genome assembly of true bugs.</title>
        <authorList>
            <person name="Ma L."/>
            <person name="Li H."/>
        </authorList>
    </citation>
    <scope>NUCLEOTIDE SEQUENCE [LARGE SCALE GENOMIC DNA]</scope>
    <source>
        <strain evidence="1">Lab_2022b</strain>
    </source>
</reference>
<sequence>MDVYKTVYKGDFLWPYIVPIHERPPKPPEESSRKPLFIQENSILERKMCQCDRHSWSSHFKRAVHLKKQEDSFREAMIATAHQRTILENEILDHPCSDSDDVIASLYQLNFAKKNFPITGYRALHGDHDDPVATPIAMLRPTITSNYRDPSPFKSVAFHIPTQNAPAQLTLTLEEQPEYIEIPKTEYQDTIERMGWFNMFKSQAFKEPMITTKIKPECFCKK</sequence>
<keyword evidence="2" id="KW-1185">Reference proteome</keyword>
<name>A0AAW1DFW1_9HEMI</name>
<evidence type="ECO:0000313" key="1">
    <source>
        <dbReference type="EMBL" id="KAK9508949.1"/>
    </source>
</evidence>
<organism evidence="1 2">
    <name type="scientific">Rhynocoris fuscipes</name>
    <dbReference type="NCBI Taxonomy" id="488301"/>
    <lineage>
        <taxon>Eukaryota</taxon>
        <taxon>Metazoa</taxon>
        <taxon>Ecdysozoa</taxon>
        <taxon>Arthropoda</taxon>
        <taxon>Hexapoda</taxon>
        <taxon>Insecta</taxon>
        <taxon>Pterygota</taxon>
        <taxon>Neoptera</taxon>
        <taxon>Paraneoptera</taxon>
        <taxon>Hemiptera</taxon>
        <taxon>Heteroptera</taxon>
        <taxon>Panheteroptera</taxon>
        <taxon>Cimicomorpha</taxon>
        <taxon>Reduviidae</taxon>
        <taxon>Harpactorinae</taxon>
        <taxon>Harpactorini</taxon>
        <taxon>Rhynocoris</taxon>
    </lineage>
</organism>
<gene>
    <name evidence="1" type="ORF">O3M35_006379</name>
</gene>